<keyword evidence="2" id="KW-1185">Reference proteome</keyword>
<dbReference type="EMBL" id="JBHMCE010000019">
    <property type="protein sequence ID" value="MFB9533634.1"/>
    <property type="molecule type" value="Genomic_DNA"/>
</dbReference>
<evidence type="ECO:0000313" key="2">
    <source>
        <dbReference type="Proteomes" id="UP001589646"/>
    </source>
</evidence>
<comment type="caution">
    <text evidence="1">The sequence shown here is derived from an EMBL/GenBank/DDBJ whole genome shotgun (WGS) entry which is preliminary data.</text>
</comment>
<reference evidence="1 2" key="1">
    <citation type="submission" date="2024-09" db="EMBL/GenBank/DDBJ databases">
        <authorList>
            <person name="Sun Q."/>
            <person name="Mori K."/>
        </authorList>
    </citation>
    <scope>NUCLEOTIDE SEQUENCE [LARGE SCALE GENOMIC DNA]</scope>
    <source>
        <strain evidence="1 2">JCM 3323</strain>
    </source>
</reference>
<protein>
    <submittedName>
        <fullName evidence="1">Uncharacterized protein</fullName>
    </submittedName>
</protein>
<evidence type="ECO:0000313" key="1">
    <source>
        <dbReference type="EMBL" id="MFB9533634.1"/>
    </source>
</evidence>
<accession>A0ABV5QE54</accession>
<dbReference type="RefSeq" id="WP_346118264.1">
    <property type="nucleotide sequence ID" value="NZ_BAAAXC010000005.1"/>
</dbReference>
<proteinExistence type="predicted"/>
<sequence length="62" mass="7170">MWDLLSELRVLSPLHVVEAADQPRAQTRAHMETVRDQQAMTEDDDSQWRRALQAAKVLLQIT</sequence>
<name>A0ABV5QE54_9ACTN</name>
<organism evidence="1 2">
    <name type="scientific">Nonomuraea roseola</name>
    <dbReference type="NCBI Taxonomy" id="46179"/>
    <lineage>
        <taxon>Bacteria</taxon>
        <taxon>Bacillati</taxon>
        <taxon>Actinomycetota</taxon>
        <taxon>Actinomycetes</taxon>
        <taxon>Streptosporangiales</taxon>
        <taxon>Streptosporangiaceae</taxon>
        <taxon>Nonomuraea</taxon>
    </lineage>
</organism>
<gene>
    <name evidence="1" type="ORF">ACFFRN_44180</name>
</gene>
<dbReference type="Proteomes" id="UP001589646">
    <property type="component" value="Unassembled WGS sequence"/>
</dbReference>